<sequence>MKYNFSKIEKKWQKVWREKKIYEPDLLRTKRPFYNLMMFPYPSAEGLHVGNMYAFTGSDIYGRFKRMQGYDVFEPIGLDGFGIHSENYAIKIGVHPMTQSKISEKRFYQQLKMIGNGFAWDERLETYNPNYYKWTQWIFVQMFKHGLAYRKKQGVNWCPSCKTVLADEQALNGKCERCGTTIIKKDLEQWFLKITKYAERLLQNLNRIDWPEKVKIAQKNWIGRSEGALIKFPIKSRIDADKTRTKADSVRENLGRNQRKSAFVEVFTTRPDTLFGATYLVLAPEHPLLKISNFQLPISNLIENWKEVESYIEKSKKKTEEERIMEGREKTGVELKGIKAVNPANGERIPVWVADYVLTDVGTGAIMAVPGHDGRDFEFAKKYNLEIKKVILPVLTKNPVGSAQGVPSEVAIQSECWVGNGELINSGKFDGMDSKKARWAITEFVGGKQKVQYRLRDWLISRQRYWGVPIPVIFCEACKKRVENSKFEIRNSKFSKGELENPGWIAVPEKDLPVKLPFIEDFRPKGKGVSPLASVKSFYEVKCPACGTKARRETDVSDTFLDSAWYYLGYLILGNQKREIKNKKSSFSSPLIKKWLPVNMYIGGAEHAVLHLLYVRFLAMALHDMKLLHFEEPFPKFRAHGLLISRGAKMSKSKGNVVNPDDYIKKFGADALRMYLMFLAPLEQGGDFQDRGILGITRFLERIYKFYSDPKLRIHPNPQKRSQFTNIRINNFVDSDKFAVSDRLLHKTIKKVTEDIETLHYNTAISSLMILLKQMEESESSLSDCQTFLKLLAPFAPFISEELWHQIGQKTSIHKEKWPVYNPAFMKDEIFKLIIQINGVYRHFLEVPANINQREAENLASQNERVKNLLKGQKIKKIIFVPNRLINFVVD</sequence>
<keyword evidence="6 9" id="KW-0648">Protein biosynthesis</keyword>
<dbReference type="PROSITE" id="PS00178">
    <property type="entry name" value="AA_TRNA_LIGASE_I"/>
    <property type="match status" value="1"/>
</dbReference>
<dbReference type="FunFam" id="1.10.730.10:FF:000002">
    <property type="entry name" value="Leucine--tRNA ligase"/>
    <property type="match status" value="1"/>
</dbReference>
<dbReference type="Pfam" id="PF08264">
    <property type="entry name" value="Anticodon_1"/>
    <property type="match status" value="1"/>
</dbReference>
<dbReference type="InterPro" id="IPR009008">
    <property type="entry name" value="Val/Leu/Ile-tRNA-synth_edit"/>
</dbReference>
<dbReference type="Pfam" id="PF09334">
    <property type="entry name" value="tRNA-synt_1g"/>
    <property type="match status" value="1"/>
</dbReference>
<feature type="short sequence motif" description="'KMSKS' region" evidence="9">
    <location>
        <begin position="649"/>
        <end position="653"/>
    </location>
</feature>
<dbReference type="InterPro" id="IPR014729">
    <property type="entry name" value="Rossmann-like_a/b/a_fold"/>
</dbReference>
<dbReference type="InterPro" id="IPR015413">
    <property type="entry name" value="Methionyl/Leucyl_tRNA_Synth"/>
</dbReference>
<evidence type="ECO:0000256" key="9">
    <source>
        <dbReference type="HAMAP-Rule" id="MF_00049"/>
    </source>
</evidence>
<dbReference type="AlphaFoldDB" id="A0A2H0NEU4"/>
<dbReference type="InterPro" id="IPR001412">
    <property type="entry name" value="aa-tRNA-synth_I_CS"/>
</dbReference>
<dbReference type="InterPro" id="IPR002300">
    <property type="entry name" value="aa-tRNA-synth_Ia"/>
</dbReference>
<comment type="caution">
    <text evidence="9">Lacks conserved residue(s) required for the propagation of feature annotation.</text>
</comment>
<name>A0A2H0NEU4_9BACT</name>
<dbReference type="GO" id="GO:0005524">
    <property type="term" value="F:ATP binding"/>
    <property type="evidence" value="ECO:0007669"/>
    <property type="project" value="UniProtKB-UniRule"/>
</dbReference>
<evidence type="ECO:0000256" key="1">
    <source>
        <dbReference type="ARBA" id="ARBA00005594"/>
    </source>
</evidence>
<feature type="domain" description="Leucyl-tRNA synthetase editing" evidence="14">
    <location>
        <begin position="219"/>
        <end position="444"/>
    </location>
</feature>
<dbReference type="InterPro" id="IPR025709">
    <property type="entry name" value="Leu_tRNA-synth_edit"/>
</dbReference>
<reference evidence="15 16" key="1">
    <citation type="submission" date="2017-09" db="EMBL/GenBank/DDBJ databases">
        <title>Depth-based differentiation of microbial function through sediment-hosted aquifers and enrichment of novel symbionts in the deep terrestrial subsurface.</title>
        <authorList>
            <person name="Probst A.J."/>
            <person name="Ladd B."/>
            <person name="Jarett J.K."/>
            <person name="Geller-Mcgrath D.E."/>
            <person name="Sieber C.M."/>
            <person name="Emerson J.B."/>
            <person name="Anantharaman K."/>
            <person name="Thomas B.C."/>
            <person name="Malmstrom R."/>
            <person name="Stieglmeier M."/>
            <person name="Klingl A."/>
            <person name="Woyke T."/>
            <person name="Ryan C.M."/>
            <person name="Banfield J.F."/>
        </authorList>
    </citation>
    <scope>NUCLEOTIDE SEQUENCE [LARGE SCALE GENOMIC DNA]</scope>
    <source>
        <strain evidence="15">CG11_big_fil_rev_8_21_14_0_20_38_23</strain>
    </source>
</reference>
<comment type="similarity">
    <text evidence="1 9 10">Belongs to the class-I aminoacyl-tRNA synthetase family.</text>
</comment>
<dbReference type="SUPFAM" id="SSF52374">
    <property type="entry name" value="Nucleotidylyl transferase"/>
    <property type="match status" value="1"/>
</dbReference>
<evidence type="ECO:0000256" key="3">
    <source>
        <dbReference type="ARBA" id="ARBA00022598"/>
    </source>
</evidence>
<dbReference type="GO" id="GO:0004823">
    <property type="term" value="F:leucine-tRNA ligase activity"/>
    <property type="evidence" value="ECO:0007669"/>
    <property type="project" value="UniProtKB-UniRule"/>
</dbReference>
<dbReference type="EMBL" id="PCWR01000029">
    <property type="protein sequence ID" value="PIR07412.1"/>
    <property type="molecule type" value="Genomic_DNA"/>
</dbReference>
<dbReference type="Proteomes" id="UP000228867">
    <property type="component" value="Unassembled WGS sequence"/>
</dbReference>
<proteinExistence type="inferred from homology"/>
<dbReference type="Gene3D" id="3.40.50.620">
    <property type="entry name" value="HUPs"/>
    <property type="match status" value="1"/>
</dbReference>
<evidence type="ECO:0000256" key="10">
    <source>
        <dbReference type="RuleBase" id="RU363035"/>
    </source>
</evidence>
<keyword evidence="7 9" id="KW-0030">Aminoacyl-tRNA synthetase</keyword>
<evidence type="ECO:0000313" key="16">
    <source>
        <dbReference type="Proteomes" id="UP000228867"/>
    </source>
</evidence>
<dbReference type="Gene3D" id="1.10.730.10">
    <property type="entry name" value="Isoleucyl-tRNA Synthetase, Domain 1"/>
    <property type="match status" value="1"/>
</dbReference>
<keyword evidence="3 9" id="KW-0436">Ligase</keyword>
<dbReference type="PANTHER" id="PTHR43740">
    <property type="entry name" value="LEUCYL-TRNA SYNTHETASE"/>
    <property type="match status" value="1"/>
</dbReference>
<dbReference type="EC" id="6.1.1.4" evidence="9"/>
<dbReference type="SUPFAM" id="SSF50677">
    <property type="entry name" value="ValRS/IleRS/LeuRS editing domain"/>
    <property type="match status" value="1"/>
</dbReference>
<evidence type="ECO:0000256" key="4">
    <source>
        <dbReference type="ARBA" id="ARBA00022741"/>
    </source>
</evidence>
<accession>A0A2H0NEU4</accession>
<dbReference type="InterPro" id="IPR002302">
    <property type="entry name" value="Leu-tRNA-ligase"/>
</dbReference>
<protein>
    <recommendedName>
        <fullName evidence="9">Leucine--tRNA ligase</fullName>
        <ecNumber evidence="9">6.1.1.4</ecNumber>
    </recommendedName>
    <alternativeName>
        <fullName evidence="9">Leucyl-tRNA synthetase</fullName>
        <shortName evidence="9">LeuRS</shortName>
    </alternativeName>
</protein>
<dbReference type="Gene3D" id="3.90.740.10">
    <property type="entry name" value="Valyl/Leucyl/Isoleucyl-tRNA synthetase, editing domain"/>
    <property type="match status" value="1"/>
</dbReference>
<evidence type="ECO:0000256" key="2">
    <source>
        <dbReference type="ARBA" id="ARBA00022490"/>
    </source>
</evidence>
<evidence type="ECO:0000259" key="14">
    <source>
        <dbReference type="Pfam" id="PF13603"/>
    </source>
</evidence>
<dbReference type="PANTHER" id="PTHR43740:SF2">
    <property type="entry name" value="LEUCINE--TRNA LIGASE, MITOCHONDRIAL"/>
    <property type="match status" value="1"/>
</dbReference>
<dbReference type="GO" id="GO:0005829">
    <property type="term" value="C:cytosol"/>
    <property type="evidence" value="ECO:0007669"/>
    <property type="project" value="TreeGrafter"/>
</dbReference>
<evidence type="ECO:0000259" key="11">
    <source>
        <dbReference type="Pfam" id="PF00133"/>
    </source>
</evidence>
<keyword evidence="2 9" id="KW-0963">Cytoplasm</keyword>
<dbReference type="GO" id="GO:0002161">
    <property type="term" value="F:aminoacyl-tRNA deacylase activity"/>
    <property type="evidence" value="ECO:0007669"/>
    <property type="project" value="InterPro"/>
</dbReference>
<keyword evidence="5 9" id="KW-0067">ATP-binding</keyword>
<evidence type="ECO:0000256" key="6">
    <source>
        <dbReference type="ARBA" id="ARBA00022917"/>
    </source>
</evidence>
<feature type="domain" description="Methionyl/Leucyl tRNA synthetase" evidence="13">
    <location>
        <begin position="39"/>
        <end position="181"/>
    </location>
</feature>
<organism evidence="15 16">
    <name type="scientific">Candidatus Jorgensenbacteria bacterium CG11_big_fil_rev_8_21_14_0_20_38_23</name>
    <dbReference type="NCBI Taxonomy" id="1974594"/>
    <lineage>
        <taxon>Bacteria</taxon>
        <taxon>Candidatus Joergenseniibacteriota</taxon>
    </lineage>
</organism>
<dbReference type="GO" id="GO:0006429">
    <property type="term" value="P:leucyl-tRNA aminoacylation"/>
    <property type="evidence" value="ECO:0007669"/>
    <property type="project" value="UniProtKB-UniRule"/>
</dbReference>
<gene>
    <name evidence="9" type="primary">leuS</name>
    <name evidence="15" type="ORF">COV54_01260</name>
</gene>
<dbReference type="Pfam" id="PF00133">
    <property type="entry name" value="tRNA-synt_1"/>
    <property type="match status" value="1"/>
</dbReference>
<dbReference type="CDD" id="cd07958">
    <property type="entry name" value="Anticodon_Ia_Leu_BEm"/>
    <property type="match status" value="1"/>
</dbReference>
<evidence type="ECO:0000256" key="7">
    <source>
        <dbReference type="ARBA" id="ARBA00023146"/>
    </source>
</evidence>
<dbReference type="InterPro" id="IPR013155">
    <property type="entry name" value="M/V/L/I-tRNA-synth_anticd-bd"/>
</dbReference>
<comment type="catalytic activity">
    <reaction evidence="8 9">
        <text>tRNA(Leu) + L-leucine + ATP = L-leucyl-tRNA(Leu) + AMP + diphosphate</text>
        <dbReference type="Rhea" id="RHEA:11688"/>
        <dbReference type="Rhea" id="RHEA-COMP:9613"/>
        <dbReference type="Rhea" id="RHEA-COMP:9622"/>
        <dbReference type="ChEBI" id="CHEBI:30616"/>
        <dbReference type="ChEBI" id="CHEBI:33019"/>
        <dbReference type="ChEBI" id="CHEBI:57427"/>
        <dbReference type="ChEBI" id="CHEBI:78442"/>
        <dbReference type="ChEBI" id="CHEBI:78494"/>
        <dbReference type="ChEBI" id="CHEBI:456215"/>
        <dbReference type="EC" id="6.1.1.4"/>
    </reaction>
</comment>
<evidence type="ECO:0000313" key="15">
    <source>
        <dbReference type="EMBL" id="PIR07412.1"/>
    </source>
</evidence>
<dbReference type="HAMAP" id="MF_00049_B">
    <property type="entry name" value="Leu_tRNA_synth_B"/>
    <property type="match status" value="1"/>
</dbReference>
<evidence type="ECO:0000259" key="13">
    <source>
        <dbReference type="Pfam" id="PF09334"/>
    </source>
</evidence>
<dbReference type="InterPro" id="IPR009080">
    <property type="entry name" value="tRNAsynth_Ia_anticodon-bd"/>
</dbReference>
<evidence type="ECO:0000256" key="5">
    <source>
        <dbReference type="ARBA" id="ARBA00022840"/>
    </source>
</evidence>
<feature type="domain" description="Aminoacyl-tRNA synthetase class Ia" evidence="11">
    <location>
        <begin position="455"/>
        <end position="681"/>
    </location>
</feature>
<evidence type="ECO:0000256" key="8">
    <source>
        <dbReference type="ARBA" id="ARBA00047469"/>
    </source>
</evidence>
<dbReference type="Pfam" id="PF13603">
    <property type="entry name" value="tRNA-synt_1_2"/>
    <property type="match status" value="1"/>
</dbReference>
<evidence type="ECO:0000259" key="12">
    <source>
        <dbReference type="Pfam" id="PF08264"/>
    </source>
</evidence>
<dbReference type="PRINTS" id="PR00985">
    <property type="entry name" value="TRNASYNTHLEU"/>
</dbReference>
<comment type="caution">
    <text evidence="15">The sequence shown here is derived from an EMBL/GenBank/DDBJ whole genome shotgun (WGS) entry which is preliminary data.</text>
</comment>
<feature type="binding site" evidence="9">
    <location>
        <position position="652"/>
    </location>
    <ligand>
        <name>ATP</name>
        <dbReference type="ChEBI" id="CHEBI:30616"/>
    </ligand>
</feature>
<keyword evidence="4 9" id="KW-0547">Nucleotide-binding</keyword>
<dbReference type="SUPFAM" id="SSF47323">
    <property type="entry name" value="Anticodon-binding domain of a subclass of class I aminoacyl-tRNA synthetases"/>
    <property type="match status" value="1"/>
</dbReference>
<comment type="subcellular location">
    <subcellularLocation>
        <location evidence="9">Cytoplasm</location>
    </subcellularLocation>
</comment>
<feature type="domain" description="Methionyl/Valyl/Leucyl/Isoleucyl-tRNA synthetase anticodon-binding" evidence="12">
    <location>
        <begin position="744"/>
        <end position="852"/>
    </location>
</feature>